<sequence>MDQILKTLKEVIHFTKHPSDKNKAPASFIQNLNLLIRLLIILFIIVSLILILFHYINTYTFDFKSYGKFDDAFANKTLVSILFLVSVLAPVLEEVIFRLPLKYSRNYIFRGIDYIFKTKKVYIFWTKNYHFFYYTSIVAFGLVHLTNYDLESYWFLALAPIIILPQLLAGIVLSFIRMKSGLLWAISLHSLYNGILTIGGILFFNTTTITNDNNESYSLKIEQITYGLKKEIYSNSKIKNDSLHYFEVRNNSLRNILKQLNENPQHYKNLNTRLNILLEKNDDKLHKKVITTELRKHFSIKEQFTQ</sequence>
<evidence type="ECO:0000313" key="4">
    <source>
        <dbReference type="Proteomes" id="UP001501758"/>
    </source>
</evidence>
<keyword evidence="1" id="KW-0812">Transmembrane</keyword>
<name>A0ABP3TTP0_9FLAO</name>
<dbReference type="Pfam" id="PF02517">
    <property type="entry name" value="Rce1-like"/>
    <property type="match status" value="1"/>
</dbReference>
<proteinExistence type="predicted"/>
<evidence type="ECO:0000256" key="1">
    <source>
        <dbReference type="SAM" id="Phobius"/>
    </source>
</evidence>
<dbReference type="Proteomes" id="UP001501758">
    <property type="component" value="Unassembled WGS sequence"/>
</dbReference>
<evidence type="ECO:0000259" key="2">
    <source>
        <dbReference type="Pfam" id="PF02517"/>
    </source>
</evidence>
<gene>
    <name evidence="3" type="ORF">GCM10009430_15040</name>
</gene>
<accession>A0ABP3TTP0</accession>
<organism evidence="3 4">
    <name type="scientific">Aquimarina litoralis</name>
    <dbReference type="NCBI Taxonomy" id="584605"/>
    <lineage>
        <taxon>Bacteria</taxon>
        <taxon>Pseudomonadati</taxon>
        <taxon>Bacteroidota</taxon>
        <taxon>Flavobacteriia</taxon>
        <taxon>Flavobacteriales</taxon>
        <taxon>Flavobacteriaceae</taxon>
        <taxon>Aquimarina</taxon>
    </lineage>
</organism>
<dbReference type="RefSeq" id="WP_343911723.1">
    <property type="nucleotide sequence ID" value="NZ_BAAAGE010000001.1"/>
</dbReference>
<feature type="transmembrane region" description="Helical" evidence="1">
    <location>
        <begin position="77"/>
        <end position="97"/>
    </location>
</feature>
<dbReference type="InterPro" id="IPR003675">
    <property type="entry name" value="Rce1/LyrA-like_dom"/>
</dbReference>
<evidence type="ECO:0000313" key="3">
    <source>
        <dbReference type="EMBL" id="GAA0717757.1"/>
    </source>
</evidence>
<keyword evidence="1" id="KW-1133">Transmembrane helix</keyword>
<feature type="transmembrane region" description="Helical" evidence="1">
    <location>
        <begin position="34"/>
        <end position="57"/>
    </location>
</feature>
<feature type="transmembrane region" description="Helical" evidence="1">
    <location>
        <begin position="129"/>
        <end position="147"/>
    </location>
</feature>
<comment type="caution">
    <text evidence="3">The sequence shown here is derived from an EMBL/GenBank/DDBJ whole genome shotgun (WGS) entry which is preliminary data.</text>
</comment>
<dbReference type="EMBL" id="BAAAGE010000001">
    <property type="protein sequence ID" value="GAA0717757.1"/>
    <property type="molecule type" value="Genomic_DNA"/>
</dbReference>
<protein>
    <recommendedName>
        <fullName evidence="2">CAAX prenyl protease 2/Lysostaphin resistance protein A-like domain-containing protein</fullName>
    </recommendedName>
</protein>
<keyword evidence="4" id="KW-1185">Reference proteome</keyword>
<feature type="transmembrane region" description="Helical" evidence="1">
    <location>
        <begin position="153"/>
        <end position="175"/>
    </location>
</feature>
<feature type="domain" description="CAAX prenyl protease 2/Lysostaphin resistance protein A-like" evidence="2">
    <location>
        <begin position="78"/>
        <end position="194"/>
    </location>
</feature>
<keyword evidence="1" id="KW-0472">Membrane</keyword>
<reference evidence="4" key="1">
    <citation type="journal article" date="2019" name="Int. J. Syst. Evol. Microbiol.">
        <title>The Global Catalogue of Microorganisms (GCM) 10K type strain sequencing project: providing services to taxonomists for standard genome sequencing and annotation.</title>
        <authorList>
            <consortium name="The Broad Institute Genomics Platform"/>
            <consortium name="The Broad Institute Genome Sequencing Center for Infectious Disease"/>
            <person name="Wu L."/>
            <person name="Ma J."/>
        </authorList>
    </citation>
    <scope>NUCLEOTIDE SEQUENCE [LARGE SCALE GENOMIC DNA]</scope>
    <source>
        <strain evidence="4">JCM 15974</strain>
    </source>
</reference>
<feature type="transmembrane region" description="Helical" evidence="1">
    <location>
        <begin position="182"/>
        <end position="204"/>
    </location>
</feature>